<comment type="similarity">
    <text evidence="7">Belongs to the binding-protein-dependent transport system permease family.</text>
</comment>
<evidence type="ECO:0000313" key="9">
    <source>
        <dbReference type="EMBL" id="GID54741.1"/>
    </source>
</evidence>
<comment type="caution">
    <text evidence="9">The sequence shown here is derived from an EMBL/GenBank/DDBJ whole genome shotgun (WGS) entry which is preliminary data.</text>
</comment>
<feature type="transmembrane region" description="Helical" evidence="7">
    <location>
        <begin position="207"/>
        <end position="226"/>
    </location>
</feature>
<dbReference type="Proteomes" id="UP000612282">
    <property type="component" value="Unassembled WGS sequence"/>
</dbReference>
<sequence length="300" mass="32765">MPLVHTPSGGTRTRRALTGWAFAGPATVLVGTLSLLPAGWSFMFSRTDWNGFGPWDDIGWDNYAWLARNPGVHEAAGHTLVFAAMFVPASVLLGMGMAVALDRRIRFIGFYRMCVIVPFVVSGTVTGLLSTILFDPGFGRVNALLGRAGLPAQQFLRSPDQAMATLCVIALWAEIGFTSMIYLAALQDVPRRLLEAAALDGAGRWRTFWYITVPELRAVTVFVVFWQTLTAVQLFDLIHTATGGGPSGATTTLAYLLYDTAFPRMHYGRAAALSYLIFAMTLLLALVVVIRMRRTGKDIL</sequence>
<dbReference type="Gene3D" id="1.10.3720.10">
    <property type="entry name" value="MetI-like"/>
    <property type="match status" value="1"/>
</dbReference>
<dbReference type="PANTHER" id="PTHR30193">
    <property type="entry name" value="ABC TRANSPORTER PERMEASE PROTEIN"/>
    <property type="match status" value="1"/>
</dbReference>
<dbReference type="CDD" id="cd06261">
    <property type="entry name" value="TM_PBP2"/>
    <property type="match status" value="1"/>
</dbReference>
<dbReference type="InterPro" id="IPR035906">
    <property type="entry name" value="MetI-like_sf"/>
</dbReference>
<evidence type="ECO:0000256" key="7">
    <source>
        <dbReference type="RuleBase" id="RU363032"/>
    </source>
</evidence>
<comment type="subcellular location">
    <subcellularLocation>
        <location evidence="1 7">Cell membrane</location>
        <topology evidence="1 7">Multi-pass membrane protein</topology>
    </subcellularLocation>
</comment>
<keyword evidence="5 7" id="KW-1133">Transmembrane helix</keyword>
<evidence type="ECO:0000256" key="4">
    <source>
        <dbReference type="ARBA" id="ARBA00022692"/>
    </source>
</evidence>
<evidence type="ECO:0000256" key="1">
    <source>
        <dbReference type="ARBA" id="ARBA00004651"/>
    </source>
</evidence>
<dbReference type="RefSeq" id="WP_203795821.1">
    <property type="nucleotide sequence ID" value="NZ_BAAAQE010000036.1"/>
</dbReference>
<dbReference type="EMBL" id="BOMG01000042">
    <property type="protein sequence ID" value="GID54741.1"/>
    <property type="molecule type" value="Genomic_DNA"/>
</dbReference>
<protein>
    <submittedName>
        <fullName evidence="9">ABC transporter permease</fullName>
    </submittedName>
</protein>
<keyword evidence="2 7" id="KW-0813">Transport</keyword>
<dbReference type="PANTHER" id="PTHR30193:SF41">
    <property type="entry name" value="DIACETYLCHITOBIOSE UPTAKE SYSTEM PERMEASE PROTEIN NGCF"/>
    <property type="match status" value="1"/>
</dbReference>
<feature type="transmembrane region" description="Helical" evidence="7">
    <location>
        <begin position="20"/>
        <end position="40"/>
    </location>
</feature>
<keyword evidence="6 7" id="KW-0472">Membrane</keyword>
<evidence type="ECO:0000256" key="5">
    <source>
        <dbReference type="ARBA" id="ARBA00022989"/>
    </source>
</evidence>
<evidence type="ECO:0000256" key="3">
    <source>
        <dbReference type="ARBA" id="ARBA00022475"/>
    </source>
</evidence>
<reference evidence="9 10" key="1">
    <citation type="submission" date="2021-01" db="EMBL/GenBank/DDBJ databases">
        <title>Whole genome shotgun sequence of Actinoplanes couchii NBRC 106145.</title>
        <authorList>
            <person name="Komaki H."/>
            <person name="Tamura T."/>
        </authorList>
    </citation>
    <scope>NUCLEOTIDE SEQUENCE [LARGE SCALE GENOMIC DNA]</scope>
    <source>
        <strain evidence="9 10">NBRC 106145</strain>
    </source>
</reference>
<proteinExistence type="inferred from homology"/>
<dbReference type="InterPro" id="IPR000515">
    <property type="entry name" value="MetI-like"/>
</dbReference>
<dbReference type="InterPro" id="IPR051393">
    <property type="entry name" value="ABC_transporter_permease"/>
</dbReference>
<feature type="transmembrane region" description="Helical" evidence="7">
    <location>
        <begin position="272"/>
        <end position="290"/>
    </location>
</feature>
<keyword evidence="3" id="KW-1003">Cell membrane</keyword>
<keyword evidence="4 7" id="KW-0812">Transmembrane</keyword>
<feature type="transmembrane region" description="Helical" evidence="7">
    <location>
        <begin position="162"/>
        <end position="186"/>
    </location>
</feature>
<keyword evidence="10" id="KW-1185">Reference proteome</keyword>
<feature type="domain" description="ABC transmembrane type-1" evidence="8">
    <location>
        <begin position="76"/>
        <end position="288"/>
    </location>
</feature>
<evidence type="ECO:0000256" key="6">
    <source>
        <dbReference type="ARBA" id="ARBA00023136"/>
    </source>
</evidence>
<dbReference type="Pfam" id="PF00528">
    <property type="entry name" value="BPD_transp_1"/>
    <property type="match status" value="1"/>
</dbReference>
<evidence type="ECO:0000259" key="8">
    <source>
        <dbReference type="PROSITE" id="PS50928"/>
    </source>
</evidence>
<dbReference type="PROSITE" id="PS50928">
    <property type="entry name" value="ABC_TM1"/>
    <property type="match status" value="1"/>
</dbReference>
<dbReference type="SUPFAM" id="SSF161098">
    <property type="entry name" value="MetI-like"/>
    <property type="match status" value="1"/>
</dbReference>
<evidence type="ECO:0000313" key="10">
    <source>
        <dbReference type="Proteomes" id="UP000612282"/>
    </source>
</evidence>
<organism evidence="9 10">
    <name type="scientific">Actinoplanes couchii</name>
    <dbReference type="NCBI Taxonomy" id="403638"/>
    <lineage>
        <taxon>Bacteria</taxon>
        <taxon>Bacillati</taxon>
        <taxon>Actinomycetota</taxon>
        <taxon>Actinomycetes</taxon>
        <taxon>Micromonosporales</taxon>
        <taxon>Micromonosporaceae</taxon>
        <taxon>Actinoplanes</taxon>
    </lineage>
</organism>
<feature type="transmembrane region" description="Helical" evidence="7">
    <location>
        <begin position="113"/>
        <end position="134"/>
    </location>
</feature>
<evidence type="ECO:0000256" key="2">
    <source>
        <dbReference type="ARBA" id="ARBA00022448"/>
    </source>
</evidence>
<accession>A0ABQ3X8A0</accession>
<feature type="transmembrane region" description="Helical" evidence="7">
    <location>
        <begin position="80"/>
        <end position="101"/>
    </location>
</feature>
<name>A0ABQ3X8A0_9ACTN</name>
<gene>
    <name evidence="9" type="ORF">Aco03nite_031450</name>
</gene>